<protein>
    <submittedName>
        <fullName evidence="1">Uncharacterized protein</fullName>
    </submittedName>
</protein>
<dbReference type="OrthoDB" id="5636099at2"/>
<sequence>MQYKITEQFARGEEKAIAEFYDLYDSRIFLAQKIADADLEKQKIIFRVYDDSELVHESNRAHISISYAKYAEGNGDLALAQLPIHLMIQSTPSTQKINIANFHIRNDAYLFVTQKCELDDRIKDNTLFFIYQEKNLIDTVSKTVVINRKKEAARYTRNENKAVFHPTPLSIRPKPPGGPSYCWIEEDDEN</sequence>
<organism evidence="1 2">
    <name type="scientific">Legionella wadsworthii</name>
    <dbReference type="NCBI Taxonomy" id="28088"/>
    <lineage>
        <taxon>Bacteria</taxon>
        <taxon>Pseudomonadati</taxon>
        <taxon>Pseudomonadota</taxon>
        <taxon>Gammaproteobacteria</taxon>
        <taxon>Legionellales</taxon>
        <taxon>Legionellaceae</taxon>
        <taxon>Legionella</taxon>
    </lineage>
</organism>
<dbReference type="Proteomes" id="UP000255297">
    <property type="component" value="Unassembled WGS sequence"/>
</dbReference>
<gene>
    <name evidence="1" type="ORF">NCTC11532_02090</name>
</gene>
<reference evidence="1 2" key="1">
    <citation type="submission" date="2018-06" db="EMBL/GenBank/DDBJ databases">
        <authorList>
            <consortium name="Pathogen Informatics"/>
            <person name="Doyle S."/>
        </authorList>
    </citation>
    <scope>NUCLEOTIDE SEQUENCE [LARGE SCALE GENOMIC DNA]</scope>
    <source>
        <strain evidence="1 2">NCTC11532</strain>
    </source>
</reference>
<evidence type="ECO:0000313" key="2">
    <source>
        <dbReference type="Proteomes" id="UP000255297"/>
    </source>
</evidence>
<dbReference type="EMBL" id="UGPB01000001">
    <property type="protein sequence ID" value="STY29887.1"/>
    <property type="molecule type" value="Genomic_DNA"/>
</dbReference>
<keyword evidence="2" id="KW-1185">Reference proteome</keyword>
<dbReference type="STRING" id="1122170.GCA_000701265_00396"/>
<accession>A0A378LT49</accession>
<proteinExistence type="predicted"/>
<evidence type="ECO:0000313" key="1">
    <source>
        <dbReference type="EMBL" id="STY29887.1"/>
    </source>
</evidence>
<name>A0A378LT49_9GAMM</name>
<dbReference type="AlphaFoldDB" id="A0A378LT49"/>